<comment type="caution">
    <text evidence="3">The sequence shown here is derived from an EMBL/GenBank/DDBJ whole genome shotgun (WGS) entry which is preliminary data.</text>
</comment>
<feature type="region of interest" description="Disordered" evidence="1">
    <location>
        <begin position="31"/>
        <end position="62"/>
    </location>
</feature>
<dbReference type="Proteomes" id="UP001500393">
    <property type="component" value="Unassembled WGS sequence"/>
</dbReference>
<organism evidence="3 4">
    <name type="scientific">Kribbella sancticallisti</name>
    <dbReference type="NCBI Taxonomy" id="460087"/>
    <lineage>
        <taxon>Bacteria</taxon>
        <taxon>Bacillati</taxon>
        <taxon>Actinomycetota</taxon>
        <taxon>Actinomycetes</taxon>
        <taxon>Propionibacteriales</taxon>
        <taxon>Kribbellaceae</taxon>
        <taxon>Kribbella</taxon>
    </lineage>
</organism>
<feature type="transmembrane region" description="Helical" evidence="2">
    <location>
        <begin position="6"/>
        <end position="29"/>
    </location>
</feature>
<keyword evidence="2" id="KW-1133">Transmembrane helix</keyword>
<keyword evidence="2" id="KW-0812">Transmembrane</keyword>
<protein>
    <submittedName>
        <fullName evidence="3">Uncharacterized protein</fullName>
    </submittedName>
</protein>
<evidence type="ECO:0000256" key="1">
    <source>
        <dbReference type="SAM" id="MobiDB-lite"/>
    </source>
</evidence>
<evidence type="ECO:0000256" key="2">
    <source>
        <dbReference type="SAM" id="Phobius"/>
    </source>
</evidence>
<gene>
    <name evidence="3" type="ORF">GCM10009789_16300</name>
</gene>
<dbReference type="EMBL" id="BAAAOS010000017">
    <property type="protein sequence ID" value="GAA1563881.1"/>
    <property type="molecule type" value="Genomic_DNA"/>
</dbReference>
<keyword evidence="2" id="KW-0472">Membrane</keyword>
<evidence type="ECO:0000313" key="4">
    <source>
        <dbReference type="Proteomes" id="UP001500393"/>
    </source>
</evidence>
<dbReference type="RefSeq" id="WP_344211483.1">
    <property type="nucleotide sequence ID" value="NZ_BAAAOS010000017.1"/>
</dbReference>
<sequence>MNWTDYAGLIGLLAAAAVAAWMLLGAGTISPHRGQRRHAAPIPSRPARHRAPSPLPGRLRAR</sequence>
<keyword evidence="4" id="KW-1185">Reference proteome</keyword>
<evidence type="ECO:0000313" key="3">
    <source>
        <dbReference type="EMBL" id="GAA1563881.1"/>
    </source>
</evidence>
<name>A0ABP4NPV2_9ACTN</name>
<proteinExistence type="predicted"/>
<reference evidence="4" key="1">
    <citation type="journal article" date="2019" name="Int. J. Syst. Evol. Microbiol.">
        <title>The Global Catalogue of Microorganisms (GCM) 10K type strain sequencing project: providing services to taxonomists for standard genome sequencing and annotation.</title>
        <authorList>
            <consortium name="The Broad Institute Genomics Platform"/>
            <consortium name="The Broad Institute Genome Sequencing Center for Infectious Disease"/>
            <person name="Wu L."/>
            <person name="Ma J."/>
        </authorList>
    </citation>
    <scope>NUCLEOTIDE SEQUENCE [LARGE SCALE GENOMIC DNA]</scope>
    <source>
        <strain evidence="4">JCM 14969</strain>
    </source>
</reference>
<accession>A0ABP4NPV2</accession>